<keyword evidence="4" id="KW-1185">Reference proteome</keyword>
<evidence type="ECO:0000313" key="4">
    <source>
        <dbReference type="Proteomes" id="UP001225605"/>
    </source>
</evidence>
<dbReference type="EMBL" id="NSDM01000013">
    <property type="protein sequence ID" value="MDQ2587589.1"/>
    <property type="molecule type" value="Genomic_DNA"/>
</dbReference>
<dbReference type="SUPFAM" id="SSF51735">
    <property type="entry name" value="NAD(P)-binding Rossmann-fold domains"/>
    <property type="match status" value="1"/>
</dbReference>
<dbReference type="InterPro" id="IPR002347">
    <property type="entry name" value="SDR_fam"/>
</dbReference>
<protein>
    <recommendedName>
        <fullName evidence="5">SDR family NAD(P)-dependent oxidoreductase</fullName>
    </recommendedName>
</protein>
<reference evidence="3 4" key="1">
    <citation type="submission" date="2017-06" db="EMBL/GenBank/DDBJ databases">
        <title>Cultured bacterium strain Saccharothrix yanglingensis Hhs.015.</title>
        <authorList>
            <person name="Xia Y."/>
        </authorList>
    </citation>
    <scope>NUCLEOTIDE SEQUENCE [LARGE SCALE GENOMIC DNA]</scope>
    <source>
        <strain evidence="3 4">Hhs.015</strain>
    </source>
</reference>
<dbReference type="InterPro" id="IPR003560">
    <property type="entry name" value="DHB_DH"/>
</dbReference>
<evidence type="ECO:0000256" key="2">
    <source>
        <dbReference type="SAM" id="MobiDB-lite"/>
    </source>
</evidence>
<dbReference type="PANTHER" id="PTHR43639:SF9">
    <property type="entry name" value="BLL5898 PROTEIN"/>
    <property type="match status" value="1"/>
</dbReference>
<evidence type="ECO:0000256" key="1">
    <source>
        <dbReference type="ARBA" id="ARBA00023002"/>
    </source>
</evidence>
<dbReference type="InterPro" id="IPR036291">
    <property type="entry name" value="NAD(P)-bd_dom_sf"/>
</dbReference>
<proteinExistence type="predicted"/>
<comment type="caution">
    <text evidence="3">The sequence shown here is derived from an EMBL/GenBank/DDBJ whole genome shotgun (WGS) entry which is preliminary data.</text>
</comment>
<dbReference type="Gene3D" id="3.40.50.720">
    <property type="entry name" value="NAD(P)-binding Rossmann-like Domain"/>
    <property type="match status" value="1"/>
</dbReference>
<evidence type="ECO:0000313" key="3">
    <source>
        <dbReference type="EMBL" id="MDQ2587589.1"/>
    </source>
</evidence>
<dbReference type="PRINTS" id="PR01397">
    <property type="entry name" value="DHBDHDRGNASE"/>
</dbReference>
<feature type="region of interest" description="Disordered" evidence="2">
    <location>
        <begin position="1"/>
        <end position="20"/>
    </location>
</feature>
<keyword evidence="1" id="KW-0560">Oxidoreductase</keyword>
<accession>A0ABU0X649</accession>
<gene>
    <name evidence="3" type="ORF">CKY47_27100</name>
</gene>
<sequence length="306" mass="31463">MTSTCSQSAPATAAASSASRAKSADRMLGAIIGWWTTARESRLPAPRRRAGRHVPPATRSWNPVRRPGVVRLLTRVVPPGCGGRYLRAGAGTGSLGMNAESRHRVALVTGACSPLGGEVVEVLARQGVLVAAVDSDGARLADLVEQLHAAGVRVAGRQVDVASGAAVDALVDQVERQFGAIDALVAVASALRPGPVLSITDEDWARSFAVNVDGVFNTSRAVAARMVVRGHGTIVMVPAHAVAVPRSGISAYVASRAAAIAYTECLAVEVAAHGVHCAVVAPSDARRVADEVRFLLGDPVSDALGA</sequence>
<dbReference type="PANTHER" id="PTHR43639">
    <property type="entry name" value="OXIDOREDUCTASE, SHORT-CHAIN DEHYDROGENASE/REDUCTASE FAMILY (AFU_ORTHOLOGUE AFUA_5G02870)"/>
    <property type="match status" value="1"/>
</dbReference>
<evidence type="ECO:0008006" key="5">
    <source>
        <dbReference type="Google" id="ProtNLM"/>
    </source>
</evidence>
<organism evidence="3 4">
    <name type="scientific">Saccharothrix yanglingensis</name>
    <dbReference type="NCBI Taxonomy" id="659496"/>
    <lineage>
        <taxon>Bacteria</taxon>
        <taxon>Bacillati</taxon>
        <taxon>Actinomycetota</taxon>
        <taxon>Actinomycetes</taxon>
        <taxon>Pseudonocardiales</taxon>
        <taxon>Pseudonocardiaceae</taxon>
        <taxon>Saccharothrix</taxon>
    </lineage>
</organism>
<dbReference type="Proteomes" id="UP001225605">
    <property type="component" value="Unassembled WGS sequence"/>
</dbReference>
<dbReference type="Pfam" id="PF00106">
    <property type="entry name" value="adh_short"/>
    <property type="match status" value="1"/>
</dbReference>
<name>A0ABU0X649_9PSEU</name>